<dbReference type="Gramene" id="AUR62026888-RA">
    <property type="protein sequence ID" value="AUR62026888-RA:cds"/>
    <property type="gene ID" value="AUR62026888"/>
</dbReference>
<accession>A0A803MBY8</accession>
<keyword evidence="1" id="KW-0472">Membrane</keyword>
<proteinExistence type="predicted"/>
<reference evidence="2" key="2">
    <citation type="submission" date="2021-03" db="UniProtKB">
        <authorList>
            <consortium name="EnsemblPlants"/>
        </authorList>
    </citation>
    <scope>IDENTIFICATION</scope>
</reference>
<evidence type="ECO:0000256" key="1">
    <source>
        <dbReference type="SAM" id="Phobius"/>
    </source>
</evidence>
<organism evidence="2 3">
    <name type="scientific">Chenopodium quinoa</name>
    <name type="common">Quinoa</name>
    <dbReference type="NCBI Taxonomy" id="63459"/>
    <lineage>
        <taxon>Eukaryota</taxon>
        <taxon>Viridiplantae</taxon>
        <taxon>Streptophyta</taxon>
        <taxon>Embryophyta</taxon>
        <taxon>Tracheophyta</taxon>
        <taxon>Spermatophyta</taxon>
        <taxon>Magnoliopsida</taxon>
        <taxon>eudicotyledons</taxon>
        <taxon>Gunneridae</taxon>
        <taxon>Pentapetalae</taxon>
        <taxon>Caryophyllales</taxon>
        <taxon>Chenopodiaceae</taxon>
        <taxon>Chenopodioideae</taxon>
        <taxon>Atripliceae</taxon>
        <taxon>Chenopodium</taxon>
    </lineage>
</organism>
<dbReference type="Proteomes" id="UP000596660">
    <property type="component" value="Unplaced"/>
</dbReference>
<name>A0A803MBY8_CHEQI</name>
<protein>
    <submittedName>
        <fullName evidence="2">Uncharacterized protein</fullName>
    </submittedName>
</protein>
<sequence length="63" mass="7508">KGCPRKFLLNNGFKRGKIYKTLFLNQMELTSLLYRFMLMIYYLVLLTNLCVSILLTSWVENLK</sequence>
<feature type="transmembrane region" description="Helical" evidence="1">
    <location>
        <begin position="32"/>
        <end position="59"/>
    </location>
</feature>
<dbReference type="AlphaFoldDB" id="A0A803MBY8"/>
<evidence type="ECO:0000313" key="2">
    <source>
        <dbReference type="EnsemblPlants" id="AUR62026888-RA:cds"/>
    </source>
</evidence>
<evidence type="ECO:0000313" key="3">
    <source>
        <dbReference type="Proteomes" id="UP000596660"/>
    </source>
</evidence>
<keyword evidence="1" id="KW-1133">Transmembrane helix</keyword>
<dbReference type="EnsemblPlants" id="AUR62026888-RA">
    <property type="protein sequence ID" value="AUR62026888-RA:cds"/>
    <property type="gene ID" value="AUR62026888"/>
</dbReference>
<keyword evidence="3" id="KW-1185">Reference proteome</keyword>
<reference evidence="2" key="1">
    <citation type="journal article" date="2017" name="Nature">
        <title>The genome of Chenopodium quinoa.</title>
        <authorList>
            <person name="Jarvis D.E."/>
            <person name="Ho Y.S."/>
            <person name="Lightfoot D.J."/>
            <person name="Schmoeckel S.M."/>
            <person name="Li B."/>
            <person name="Borm T.J.A."/>
            <person name="Ohyanagi H."/>
            <person name="Mineta K."/>
            <person name="Michell C.T."/>
            <person name="Saber N."/>
            <person name="Kharbatia N.M."/>
            <person name="Rupper R.R."/>
            <person name="Sharp A.R."/>
            <person name="Dally N."/>
            <person name="Boughton B.A."/>
            <person name="Woo Y.H."/>
            <person name="Gao G."/>
            <person name="Schijlen E.G.W.M."/>
            <person name="Guo X."/>
            <person name="Momin A.A."/>
            <person name="Negrao S."/>
            <person name="Al-Babili S."/>
            <person name="Gehring C."/>
            <person name="Roessner U."/>
            <person name="Jung C."/>
            <person name="Murphy K."/>
            <person name="Arold S.T."/>
            <person name="Gojobori T."/>
            <person name="van der Linden C.G."/>
            <person name="van Loo E.N."/>
            <person name="Jellen E.N."/>
            <person name="Maughan P.J."/>
            <person name="Tester M."/>
        </authorList>
    </citation>
    <scope>NUCLEOTIDE SEQUENCE [LARGE SCALE GENOMIC DNA]</scope>
    <source>
        <strain evidence="2">cv. PI 614886</strain>
    </source>
</reference>
<keyword evidence="1" id="KW-0812">Transmembrane</keyword>